<name>A0AA38I9B1_9CUCU</name>
<keyword evidence="9" id="KW-0378">Hydrolase</keyword>
<dbReference type="GO" id="GO:0005634">
    <property type="term" value="C:nucleus"/>
    <property type="evidence" value="ECO:0007669"/>
    <property type="project" value="UniProtKB-SubCell"/>
</dbReference>
<dbReference type="Pfam" id="PF13359">
    <property type="entry name" value="DDE_Tnp_4"/>
    <property type="match status" value="1"/>
</dbReference>
<dbReference type="Proteomes" id="UP001168821">
    <property type="component" value="Unassembled WGS sequence"/>
</dbReference>
<dbReference type="PANTHER" id="PTHR22930:SF250">
    <property type="entry name" value="NUCLEASE HARBI1-LIKE PROTEIN"/>
    <property type="match status" value="1"/>
</dbReference>
<evidence type="ECO:0000256" key="8">
    <source>
        <dbReference type="ARBA" id="ARBA00022723"/>
    </source>
</evidence>
<dbReference type="AlphaFoldDB" id="A0AA38I9B1"/>
<evidence type="ECO:0000256" key="4">
    <source>
        <dbReference type="ARBA" id="ARBA00006958"/>
    </source>
</evidence>
<evidence type="ECO:0000256" key="6">
    <source>
        <dbReference type="ARBA" id="ARBA00022490"/>
    </source>
</evidence>
<evidence type="ECO:0000256" key="13">
    <source>
        <dbReference type="SAM" id="MobiDB-lite"/>
    </source>
</evidence>
<keyword evidence="10" id="KW-0539">Nucleus</keyword>
<evidence type="ECO:0000256" key="5">
    <source>
        <dbReference type="ARBA" id="ARBA00015519"/>
    </source>
</evidence>
<gene>
    <name evidence="15" type="ORF">Zmor_018036</name>
</gene>
<evidence type="ECO:0000256" key="1">
    <source>
        <dbReference type="ARBA" id="ARBA00001968"/>
    </source>
</evidence>
<organism evidence="15 16">
    <name type="scientific">Zophobas morio</name>
    <dbReference type="NCBI Taxonomy" id="2755281"/>
    <lineage>
        <taxon>Eukaryota</taxon>
        <taxon>Metazoa</taxon>
        <taxon>Ecdysozoa</taxon>
        <taxon>Arthropoda</taxon>
        <taxon>Hexapoda</taxon>
        <taxon>Insecta</taxon>
        <taxon>Pterygota</taxon>
        <taxon>Neoptera</taxon>
        <taxon>Endopterygota</taxon>
        <taxon>Coleoptera</taxon>
        <taxon>Polyphaga</taxon>
        <taxon>Cucujiformia</taxon>
        <taxon>Tenebrionidae</taxon>
        <taxon>Zophobas</taxon>
    </lineage>
</organism>
<keyword evidence="6" id="KW-0963">Cytoplasm</keyword>
<accession>A0AA38I9B1</accession>
<feature type="domain" description="DDE Tnp4" evidence="14">
    <location>
        <begin position="171"/>
        <end position="318"/>
    </location>
</feature>
<comment type="cofactor">
    <cofactor evidence="1">
        <name>a divalent metal cation</name>
        <dbReference type="ChEBI" id="CHEBI:60240"/>
    </cofactor>
</comment>
<evidence type="ECO:0000256" key="10">
    <source>
        <dbReference type="ARBA" id="ARBA00023242"/>
    </source>
</evidence>
<evidence type="ECO:0000256" key="2">
    <source>
        <dbReference type="ARBA" id="ARBA00004123"/>
    </source>
</evidence>
<feature type="compositionally biased region" description="Acidic residues" evidence="13">
    <location>
        <begin position="328"/>
        <end position="345"/>
    </location>
</feature>
<dbReference type="InterPro" id="IPR027806">
    <property type="entry name" value="HARBI1_dom"/>
</dbReference>
<dbReference type="GO" id="GO:0046872">
    <property type="term" value="F:metal ion binding"/>
    <property type="evidence" value="ECO:0007669"/>
    <property type="project" value="UniProtKB-KW"/>
</dbReference>
<comment type="similarity">
    <text evidence="4">Belongs to the HARBI1 family.</text>
</comment>
<dbReference type="InterPro" id="IPR045249">
    <property type="entry name" value="HARBI1-like"/>
</dbReference>
<dbReference type="GO" id="GO:0005737">
    <property type="term" value="C:cytoplasm"/>
    <property type="evidence" value="ECO:0007669"/>
    <property type="project" value="UniProtKB-SubCell"/>
</dbReference>
<sequence length="376" mass="43834">MNKRERLLTLWSTCSQIDASAIKETQLLLDGTVFRKMADMVVLRKTKHYKERRETNIGDYKTLYRFSAENVTWLADYFLNDCTETRGGALSPKMKMKIFLRCLANPGFQSGIAEELGVHQSTVSKVVTFVTTRVTAKVSSWIKFPHTEQDILQALEDWQNVNHFPGVIGVIDCTHIRIEKPGRHGDEYINRKGWPSINVQATCNAQEMFTSVDASWPGSVHDTRVWKNSTIREVVQKFPNASLLGDQGYGLELSLLTPYRNTDTEAKIHYNRLLKRERCIIERCFGQVKRRFPILKYICRLKLRRISRIIICCFIMHNIAKHLKDEKFPEEEDEDDTDENDEDDNQNQHIPDNEMLQRARVKRDEIADIIVRRHLY</sequence>
<dbReference type="GO" id="GO:0016787">
    <property type="term" value="F:hydrolase activity"/>
    <property type="evidence" value="ECO:0007669"/>
    <property type="project" value="UniProtKB-KW"/>
</dbReference>
<comment type="function">
    <text evidence="12">Transposase-derived protein that may have nuclease activity. Does not have transposase activity.</text>
</comment>
<protein>
    <recommendedName>
        <fullName evidence="5">Putative nuclease HARBI1</fullName>
    </recommendedName>
    <alternativeName>
        <fullName evidence="11">Harbinger transposase-derived nuclease</fullName>
    </alternativeName>
</protein>
<dbReference type="GO" id="GO:0004518">
    <property type="term" value="F:nuclease activity"/>
    <property type="evidence" value="ECO:0007669"/>
    <property type="project" value="UniProtKB-KW"/>
</dbReference>
<comment type="subcellular location">
    <subcellularLocation>
        <location evidence="3">Cytoplasm</location>
    </subcellularLocation>
    <subcellularLocation>
        <location evidence="2">Nucleus</location>
    </subcellularLocation>
</comment>
<dbReference type="PANTHER" id="PTHR22930">
    <property type="match status" value="1"/>
</dbReference>
<evidence type="ECO:0000313" key="16">
    <source>
        <dbReference type="Proteomes" id="UP001168821"/>
    </source>
</evidence>
<proteinExistence type="inferred from homology"/>
<keyword evidence="16" id="KW-1185">Reference proteome</keyword>
<evidence type="ECO:0000259" key="14">
    <source>
        <dbReference type="Pfam" id="PF13359"/>
    </source>
</evidence>
<evidence type="ECO:0000256" key="9">
    <source>
        <dbReference type="ARBA" id="ARBA00022801"/>
    </source>
</evidence>
<dbReference type="PRINTS" id="PR02086">
    <property type="entry name" value="PUTNUCHARBI1"/>
</dbReference>
<evidence type="ECO:0000256" key="7">
    <source>
        <dbReference type="ARBA" id="ARBA00022722"/>
    </source>
</evidence>
<dbReference type="EMBL" id="JALNTZ010000005">
    <property type="protein sequence ID" value="KAJ3652035.1"/>
    <property type="molecule type" value="Genomic_DNA"/>
</dbReference>
<keyword evidence="8" id="KW-0479">Metal-binding</keyword>
<comment type="caution">
    <text evidence="15">The sequence shown here is derived from an EMBL/GenBank/DDBJ whole genome shotgun (WGS) entry which is preliminary data.</text>
</comment>
<evidence type="ECO:0000256" key="11">
    <source>
        <dbReference type="ARBA" id="ARBA00030126"/>
    </source>
</evidence>
<evidence type="ECO:0000256" key="12">
    <source>
        <dbReference type="ARBA" id="ARBA00045850"/>
    </source>
</evidence>
<dbReference type="InterPro" id="IPR026103">
    <property type="entry name" value="HARBI1_animal"/>
</dbReference>
<evidence type="ECO:0000256" key="3">
    <source>
        <dbReference type="ARBA" id="ARBA00004496"/>
    </source>
</evidence>
<evidence type="ECO:0000313" key="15">
    <source>
        <dbReference type="EMBL" id="KAJ3652035.1"/>
    </source>
</evidence>
<reference evidence="15" key="1">
    <citation type="journal article" date="2023" name="G3 (Bethesda)">
        <title>Whole genome assemblies of Zophobas morio and Tenebrio molitor.</title>
        <authorList>
            <person name="Kaur S."/>
            <person name="Stinson S.A."/>
            <person name="diCenzo G.C."/>
        </authorList>
    </citation>
    <scope>NUCLEOTIDE SEQUENCE</scope>
    <source>
        <strain evidence="15">QUZm001</strain>
    </source>
</reference>
<keyword evidence="7" id="KW-0540">Nuclease</keyword>
<feature type="region of interest" description="Disordered" evidence="13">
    <location>
        <begin position="326"/>
        <end position="355"/>
    </location>
</feature>